<dbReference type="SUPFAM" id="SSF57701">
    <property type="entry name" value="Zn2/Cys6 DNA-binding domain"/>
    <property type="match status" value="1"/>
</dbReference>
<keyword evidence="1" id="KW-0479">Metal-binding</keyword>
<dbReference type="STRING" id="454130.A0A0U5GMH9"/>
<dbReference type="GO" id="GO:0003677">
    <property type="term" value="F:DNA binding"/>
    <property type="evidence" value="ECO:0007669"/>
    <property type="project" value="UniProtKB-KW"/>
</dbReference>
<dbReference type="InterPro" id="IPR001138">
    <property type="entry name" value="Zn2Cys6_DnaBD"/>
</dbReference>
<dbReference type="PANTHER" id="PTHR31668">
    <property type="entry name" value="GLUCOSE TRANSPORT TRANSCRIPTION REGULATOR RGT1-RELATED-RELATED"/>
    <property type="match status" value="1"/>
</dbReference>
<dbReference type="GO" id="GO:0006351">
    <property type="term" value="P:DNA-templated transcription"/>
    <property type="evidence" value="ECO:0007669"/>
    <property type="project" value="InterPro"/>
</dbReference>
<reference evidence="8" key="1">
    <citation type="journal article" date="2016" name="Genome Announc.">
        <title>Draft genome sequences of fungus Aspergillus calidoustus.</title>
        <authorList>
            <person name="Horn F."/>
            <person name="Linde J."/>
            <person name="Mattern D.J."/>
            <person name="Walther G."/>
            <person name="Guthke R."/>
            <person name="Scherlach K."/>
            <person name="Martin K."/>
            <person name="Brakhage A.A."/>
            <person name="Petzke L."/>
            <person name="Valiante V."/>
        </authorList>
    </citation>
    <scope>NUCLEOTIDE SEQUENCE [LARGE SCALE GENOMIC DNA]</scope>
    <source>
        <strain evidence="8">SF006504</strain>
    </source>
</reference>
<sequence length="587" mass="63994">MFAMPKVTKSPFRSSLHANRSCRACDGCKVRKVKCDLATPKCSSCVAVDINCTFTAPVRKRGPRPTRFPAPCDPGATINGELSYGARLTEDHAAVSVPDAPNQSPGSGPGLDILPTPPAIASTQDFESDIAAIGKALLCGLGSPDNVDLLEEIMAGCSAAFFDKFYALDPLVHRRAFDMHCRQICQTLRQHLLQGASLPTPLPAAMSVTPIDLAVVTAVCAKTLLMSPSENPTSDPQWREPMFQASRKALAAYSEVELENPTSGSIVARYIQTGYLHHIGKRNQSWLILGEAMRFAEVLNLHQKQAYEGDLDPWQRELRSRLFWILYTADRSAGCIMRRVSSFCVNEAHEIDVPFPDESFDCAHSRESNGDPTELVSLSPIVGFNLNSRLWRQADLLFRELQYLRHRCTVGNMKLEGQDYARIRQLHVAFETCLDSAPAAFQLPAVPLNTGSPHGGLPSGMIAVQSANIHVSFQCVRMRGLYAMAELCQASGLNYPWGMVDISLTKIDLARQMIQVVNSVSIESIKANGESCAEKIRLTGAALLDVINGDSDPALIARAEAHLATVIHILTSLNSKAVDAVTLEKAP</sequence>
<dbReference type="SMART" id="SM00066">
    <property type="entry name" value="GAL4"/>
    <property type="match status" value="1"/>
</dbReference>
<dbReference type="InterPro" id="IPR036864">
    <property type="entry name" value="Zn2-C6_fun-type_DNA-bd_sf"/>
</dbReference>
<keyword evidence="8" id="KW-1185">Reference proteome</keyword>
<proteinExistence type="predicted"/>
<dbReference type="OrthoDB" id="2283488at2759"/>
<dbReference type="SMART" id="SM00906">
    <property type="entry name" value="Fungal_trans"/>
    <property type="match status" value="1"/>
</dbReference>
<dbReference type="GO" id="GO:0008270">
    <property type="term" value="F:zinc ion binding"/>
    <property type="evidence" value="ECO:0007669"/>
    <property type="project" value="InterPro"/>
</dbReference>
<evidence type="ECO:0000259" key="6">
    <source>
        <dbReference type="PROSITE" id="PS50048"/>
    </source>
</evidence>
<keyword evidence="3" id="KW-0238">DNA-binding</keyword>
<dbReference type="PROSITE" id="PS50048">
    <property type="entry name" value="ZN2_CY6_FUNGAL_2"/>
    <property type="match status" value="1"/>
</dbReference>
<keyword evidence="5" id="KW-0539">Nucleus</keyword>
<evidence type="ECO:0000256" key="3">
    <source>
        <dbReference type="ARBA" id="ARBA00023125"/>
    </source>
</evidence>
<keyword evidence="4" id="KW-0804">Transcription</keyword>
<gene>
    <name evidence="7" type="ORF">ASPCAL03148</name>
</gene>
<keyword evidence="2" id="KW-0805">Transcription regulation</keyword>
<evidence type="ECO:0000256" key="2">
    <source>
        <dbReference type="ARBA" id="ARBA00023015"/>
    </source>
</evidence>
<evidence type="ECO:0000256" key="1">
    <source>
        <dbReference type="ARBA" id="ARBA00022723"/>
    </source>
</evidence>
<organism evidence="7 8">
    <name type="scientific">Aspergillus calidoustus</name>
    <dbReference type="NCBI Taxonomy" id="454130"/>
    <lineage>
        <taxon>Eukaryota</taxon>
        <taxon>Fungi</taxon>
        <taxon>Dikarya</taxon>
        <taxon>Ascomycota</taxon>
        <taxon>Pezizomycotina</taxon>
        <taxon>Eurotiomycetes</taxon>
        <taxon>Eurotiomycetidae</taxon>
        <taxon>Eurotiales</taxon>
        <taxon>Aspergillaceae</taxon>
        <taxon>Aspergillus</taxon>
        <taxon>Aspergillus subgen. Nidulantes</taxon>
    </lineage>
</organism>
<dbReference type="CDD" id="cd12148">
    <property type="entry name" value="fungal_TF_MHR"/>
    <property type="match status" value="1"/>
</dbReference>
<dbReference type="InterPro" id="IPR007219">
    <property type="entry name" value="XnlR_reg_dom"/>
</dbReference>
<evidence type="ECO:0000313" key="7">
    <source>
        <dbReference type="EMBL" id="CEN60714.1"/>
    </source>
</evidence>
<evidence type="ECO:0000313" key="8">
    <source>
        <dbReference type="Proteomes" id="UP000054771"/>
    </source>
</evidence>
<evidence type="ECO:0000256" key="5">
    <source>
        <dbReference type="ARBA" id="ARBA00023242"/>
    </source>
</evidence>
<evidence type="ECO:0000256" key="4">
    <source>
        <dbReference type="ARBA" id="ARBA00023163"/>
    </source>
</evidence>
<protein>
    <recommendedName>
        <fullName evidence="6">Zn(2)-C6 fungal-type domain-containing protein</fullName>
    </recommendedName>
</protein>
<accession>A0A0U5GMH9</accession>
<dbReference type="Gene3D" id="4.10.240.10">
    <property type="entry name" value="Zn(2)-C6 fungal-type DNA-binding domain"/>
    <property type="match status" value="1"/>
</dbReference>
<dbReference type="AlphaFoldDB" id="A0A0U5GMH9"/>
<name>A0A0U5GMH9_ASPCI</name>
<feature type="domain" description="Zn(2)-C6 fungal-type" evidence="6">
    <location>
        <begin position="24"/>
        <end position="54"/>
    </location>
</feature>
<dbReference type="Proteomes" id="UP000054771">
    <property type="component" value="Unassembled WGS sequence"/>
</dbReference>
<dbReference type="Pfam" id="PF00172">
    <property type="entry name" value="Zn_clus"/>
    <property type="match status" value="1"/>
</dbReference>
<dbReference type="PANTHER" id="PTHR31668:SF30">
    <property type="entry name" value="ZN(II)2CYS6 TRANSCRIPTION FACTOR (EUROFUNG)"/>
    <property type="match status" value="1"/>
</dbReference>
<dbReference type="Pfam" id="PF04082">
    <property type="entry name" value="Fungal_trans"/>
    <property type="match status" value="1"/>
</dbReference>
<dbReference type="CDD" id="cd00067">
    <property type="entry name" value="GAL4"/>
    <property type="match status" value="1"/>
</dbReference>
<dbReference type="EMBL" id="CDMC01000002">
    <property type="protein sequence ID" value="CEN60714.1"/>
    <property type="molecule type" value="Genomic_DNA"/>
</dbReference>
<dbReference type="GO" id="GO:0000981">
    <property type="term" value="F:DNA-binding transcription factor activity, RNA polymerase II-specific"/>
    <property type="evidence" value="ECO:0007669"/>
    <property type="project" value="InterPro"/>
</dbReference>
<dbReference type="PROSITE" id="PS00463">
    <property type="entry name" value="ZN2_CY6_FUNGAL_1"/>
    <property type="match status" value="1"/>
</dbReference>
<dbReference type="InterPro" id="IPR050797">
    <property type="entry name" value="Carb_Metab_Trans_Reg"/>
</dbReference>